<dbReference type="PANTHER" id="PTHR22932">
    <property type="entry name" value="TELOMERASE-BINDING PROTEIN P23 HSP90 CO-CHAPERONE"/>
    <property type="match status" value="1"/>
</dbReference>
<proteinExistence type="inferred from homology"/>
<organism evidence="5 6">
    <name type="scientific">Perkinsus olseni</name>
    <name type="common">Perkinsus atlanticus</name>
    <dbReference type="NCBI Taxonomy" id="32597"/>
    <lineage>
        <taxon>Eukaryota</taxon>
        <taxon>Sar</taxon>
        <taxon>Alveolata</taxon>
        <taxon>Perkinsozoa</taxon>
        <taxon>Perkinsea</taxon>
        <taxon>Perkinsida</taxon>
        <taxon>Perkinsidae</taxon>
        <taxon>Perkinsus</taxon>
    </lineage>
</organism>
<dbReference type="GO" id="GO:0051087">
    <property type="term" value="F:protein-folding chaperone binding"/>
    <property type="evidence" value="ECO:0007669"/>
    <property type="project" value="TreeGrafter"/>
</dbReference>
<evidence type="ECO:0000313" key="6">
    <source>
        <dbReference type="Proteomes" id="UP000553632"/>
    </source>
</evidence>
<dbReference type="InterPro" id="IPR007052">
    <property type="entry name" value="CS_dom"/>
</dbReference>
<evidence type="ECO:0000259" key="4">
    <source>
        <dbReference type="PROSITE" id="PS51203"/>
    </source>
</evidence>
<dbReference type="Proteomes" id="UP000553632">
    <property type="component" value="Unassembled WGS sequence"/>
</dbReference>
<dbReference type="GO" id="GO:0005829">
    <property type="term" value="C:cytosol"/>
    <property type="evidence" value="ECO:0007669"/>
    <property type="project" value="TreeGrafter"/>
</dbReference>
<evidence type="ECO:0000313" key="5">
    <source>
        <dbReference type="EMBL" id="KAF4746156.1"/>
    </source>
</evidence>
<reference evidence="5 6" key="1">
    <citation type="submission" date="2020-04" db="EMBL/GenBank/DDBJ databases">
        <title>Perkinsus olseni comparative genomics.</title>
        <authorList>
            <person name="Bogema D.R."/>
        </authorList>
    </citation>
    <scope>NUCLEOTIDE SEQUENCE [LARGE SCALE GENOMIC DNA]</scope>
    <source>
        <strain evidence="5 6">ATCC PRA-207</strain>
    </source>
</reference>
<dbReference type="GO" id="GO:0005634">
    <property type="term" value="C:nucleus"/>
    <property type="evidence" value="ECO:0007669"/>
    <property type="project" value="TreeGrafter"/>
</dbReference>
<dbReference type="EMBL" id="JABANO010009831">
    <property type="protein sequence ID" value="KAF4746156.1"/>
    <property type="molecule type" value="Genomic_DNA"/>
</dbReference>
<feature type="region of interest" description="Disordered" evidence="2">
    <location>
        <begin position="106"/>
        <end position="197"/>
    </location>
</feature>
<evidence type="ECO:0000256" key="2">
    <source>
        <dbReference type="SAM" id="MobiDB-lite"/>
    </source>
</evidence>
<evidence type="ECO:0000256" key="1">
    <source>
        <dbReference type="ARBA" id="ARBA00025733"/>
    </source>
</evidence>
<feature type="compositionally biased region" description="Acidic residues" evidence="2">
    <location>
        <begin position="142"/>
        <end position="163"/>
    </location>
</feature>
<gene>
    <name evidence="5" type="primary">PTGES3_4</name>
    <name evidence="5" type="ORF">FOZ63_026327</name>
</gene>
<dbReference type="GO" id="GO:0006457">
    <property type="term" value="P:protein folding"/>
    <property type="evidence" value="ECO:0007669"/>
    <property type="project" value="TreeGrafter"/>
</dbReference>
<keyword evidence="3" id="KW-1133">Transmembrane helix</keyword>
<dbReference type="InterPro" id="IPR045250">
    <property type="entry name" value="p23-like"/>
</dbReference>
<dbReference type="PROSITE" id="PS51203">
    <property type="entry name" value="CS"/>
    <property type="match status" value="1"/>
</dbReference>
<dbReference type="Pfam" id="PF04969">
    <property type="entry name" value="CS"/>
    <property type="match status" value="1"/>
</dbReference>
<dbReference type="Gene3D" id="2.60.40.790">
    <property type="match status" value="1"/>
</dbReference>
<dbReference type="GO" id="GO:0051879">
    <property type="term" value="F:Hsp90 protein binding"/>
    <property type="evidence" value="ECO:0007669"/>
    <property type="project" value="InterPro"/>
</dbReference>
<dbReference type="GO" id="GO:0051131">
    <property type="term" value="P:chaperone-mediated protein complex assembly"/>
    <property type="evidence" value="ECO:0007669"/>
    <property type="project" value="TreeGrafter"/>
</dbReference>
<name>A0A7J6TP62_PEROL</name>
<feature type="transmembrane region" description="Helical" evidence="3">
    <location>
        <begin position="249"/>
        <end position="266"/>
    </location>
</feature>
<accession>A0A7J6TP62</accession>
<dbReference type="SUPFAM" id="SSF49764">
    <property type="entry name" value="HSP20-like chaperones"/>
    <property type="match status" value="1"/>
</dbReference>
<keyword evidence="6" id="KW-1185">Reference proteome</keyword>
<keyword evidence="3" id="KW-0812">Transmembrane</keyword>
<comment type="caution">
    <text evidence="5">The sequence shown here is derived from an EMBL/GenBank/DDBJ whole genome shotgun (WGS) entry which is preliminary data.</text>
</comment>
<evidence type="ECO:0000256" key="3">
    <source>
        <dbReference type="SAM" id="Phobius"/>
    </source>
</evidence>
<sequence>MSAPTTLRPNLKWAQRDEHIWLTVDLTGVEDMKVDLQPATLKFSGVSHGDKYAFDITFFAEIVPEESKYSQKRLVEFGLKKKEAEEWPRLTSEKIRASWIQIDWSRWDDGEDSEQPGGGNPFDMEGMESFMSQMGQGGEAPPDSDDESDADDLPDLDEPVATEEEQKKGSVVEDDDKENDKKAGIANERDEEAERSLEARRMSSILMKEALGEERDRRRFQYPIARLGTRKVVEGNEGSGQPVGGYMNVVYLVLTLMAIVAVYLGLPILAAKTRLSSTQTPSKPFLSFYHCSFILLLPGLVLIGLGYGRLMSMGDKVGELYDGIGISVTQLNLQQPAYGSYIHAADGFVAINLTKSVVRTLRKKPVSEVSAERLSWA</sequence>
<feature type="transmembrane region" description="Helical" evidence="3">
    <location>
        <begin position="286"/>
        <end position="307"/>
    </location>
</feature>
<dbReference type="CDD" id="cd06465">
    <property type="entry name" value="p23_hB-ind1_like"/>
    <property type="match status" value="1"/>
</dbReference>
<dbReference type="AlphaFoldDB" id="A0A7J6TP62"/>
<dbReference type="PANTHER" id="PTHR22932:SF1">
    <property type="entry name" value="CO-CHAPERONE PROTEIN DAF-41"/>
    <property type="match status" value="1"/>
</dbReference>
<protein>
    <submittedName>
        <fullName evidence="5">Prostaglandin E synthase 3 (Cytosolic)</fullName>
    </submittedName>
</protein>
<comment type="similarity">
    <text evidence="1">Belongs to the p23/wos2 family.</text>
</comment>
<feature type="domain" description="CS" evidence="4">
    <location>
        <begin position="6"/>
        <end position="91"/>
    </location>
</feature>
<dbReference type="InterPro" id="IPR008978">
    <property type="entry name" value="HSP20-like_chaperone"/>
</dbReference>
<keyword evidence="3" id="KW-0472">Membrane</keyword>